<proteinExistence type="predicted"/>
<dbReference type="SMART" id="SM00248">
    <property type="entry name" value="ANK"/>
    <property type="match status" value="2"/>
</dbReference>
<keyword evidence="2 3" id="KW-0040">ANK repeat</keyword>
<evidence type="ECO:0000313" key="5">
    <source>
        <dbReference type="Proteomes" id="UP001610563"/>
    </source>
</evidence>
<dbReference type="Pfam" id="PF12796">
    <property type="entry name" value="Ank_2"/>
    <property type="match status" value="1"/>
</dbReference>
<sequence>MRNIKVMSILLEYGASPHTPDEIGSSALARAAALGYPDLVRLLIQHGAHADSTDCLGRTPLFKAVMARRIDVVEILLGTGDVDTHSKTCAGRTPVSVASDAKSSKIPQILANWKDSAGPTETEACTKNADDMMLNSTDSQVPRYCDICMQPLLDTEPYFACQICKPTPKHKYSWMPDELSMCLECVAGGLGCYDKLHTLKKKVRLDGKETRVKKIVRWRQTAFPVRAFSQQCKLLE</sequence>
<dbReference type="PROSITE" id="PS50297">
    <property type="entry name" value="ANK_REP_REGION"/>
    <property type="match status" value="1"/>
</dbReference>
<gene>
    <name evidence="4" type="ORF">BJX66DRAFT_342249</name>
</gene>
<evidence type="ECO:0000256" key="2">
    <source>
        <dbReference type="ARBA" id="ARBA00023043"/>
    </source>
</evidence>
<accession>A0ABR4FSX2</accession>
<dbReference type="InterPro" id="IPR036770">
    <property type="entry name" value="Ankyrin_rpt-contain_sf"/>
</dbReference>
<evidence type="ECO:0000256" key="1">
    <source>
        <dbReference type="ARBA" id="ARBA00022737"/>
    </source>
</evidence>
<dbReference type="EMBL" id="JBFTWV010000120">
    <property type="protein sequence ID" value="KAL2786364.1"/>
    <property type="molecule type" value="Genomic_DNA"/>
</dbReference>
<dbReference type="Proteomes" id="UP001610563">
    <property type="component" value="Unassembled WGS sequence"/>
</dbReference>
<dbReference type="PANTHER" id="PTHR24198">
    <property type="entry name" value="ANKYRIN REPEAT AND PROTEIN KINASE DOMAIN-CONTAINING PROTEIN"/>
    <property type="match status" value="1"/>
</dbReference>
<dbReference type="Gene3D" id="1.25.40.20">
    <property type="entry name" value="Ankyrin repeat-containing domain"/>
    <property type="match status" value="1"/>
</dbReference>
<dbReference type="InterPro" id="IPR002110">
    <property type="entry name" value="Ankyrin_rpt"/>
</dbReference>
<keyword evidence="5" id="KW-1185">Reference proteome</keyword>
<dbReference type="SUPFAM" id="SSF48403">
    <property type="entry name" value="Ankyrin repeat"/>
    <property type="match status" value="1"/>
</dbReference>
<evidence type="ECO:0000256" key="3">
    <source>
        <dbReference type="PROSITE-ProRule" id="PRU00023"/>
    </source>
</evidence>
<comment type="caution">
    <text evidence="4">The sequence shown here is derived from an EMBL/GenBank/DDBJ whole genome shotgun (WGS) entry which is preliminary data.</text>
</comment>
<name>A0ABR4FSX2_9EURO</name>
<reference evidence="4 5" key="1">
    <citation type="submission" date="2024-07" db="EMBL/GenBank/DDBJ databases">
        <title>Section-level genome sequencing and comparative genomics of Aspergillus sections Usti and Cavernicolus.</title>
        <authorList>
            <consortium name="Lawrence Berkeley National Laboratory"/>
            <person name="Nybo J.L."/>
            <person name="Vesth T.C."/>
            <person name="Theobald S."/>
            <person name="Frisvad J.C."/>
            <person name="Larsen T.O."/>
            <person name="Kjaerboelling I."/>
            <person name="Rothschild-Mancinelli K."/>
            <person name="Lyhne E.K."/>
            <person name="Kogle M.E."/>
            <person name="Barry K."/>
            <person name="Clum A."/>
            <person name="Na H."/>
            <person name="Ledsgaard L."/>
            <person name="Lin J."/>
            <person name="Lipzen A."/>
            <person name="Kuo A."/>
            <person name="Riley R."/>
            <person name="Mondo S."/>
            <person name="Labutti K."/>
            <person name="Haridas S."/>
            <person name="Pangalinan J."/>
            <person name="Salamov A.A."/>
            <person name="Simmons B.A."/>
            <person name="Magnuson J.K."/>
            <person name="Chen J."/>
            <person name="Drula E."/>
            <person name="Henrissat B."/>
            <person name="Wiebenga A."/>
            <person name="Lubbers R.J."/>
            <person name="Gomes A.C."/>
            <person name="Makela M.R."/>
            <person name="Stajich J."/>
            <person name="Grigoriev I.V."/>
            <person name="Mortensen U.H."/>
            <person name="De Vries R.P."/>
            <person name="Baker S.E."/>
            <person name="Andersen M.R."/>
        </authorList>
    </citation>
    <scope>NUCLEOTIDE SEQUENCE [LARGE SCALE GENOMIC DNA]</scope>
    <source>
        <strain evidence="4 5">CBS 209.92</strain>
    </source>
</reference>
<protein>
    <submittedName>
        <fullName evidence="4">Ankyrin repeat-containing domain protein</fullName>
    </submittedName>
</protein>
<feature type="repeat" description="ANK" evidence="3">
    <location>
        <begin position="23"/>
        <end position="55"/>
    </location>
</feature>
<organism evidence="4 5">
    <name type="scientific">Aspergillus keveii</name>
    <dbReference type="NCBI Taxonomy" id="714993"/>
    <lineage>
        <taxon>Eukaryota</taxon>
        <taxon>Fungi</taxon>
        <taxon>Dikarya</taxon>
        <taxon>Ascomycota</taxon>
        <taxon>Pezizomycotina</taxon>
        <taxon>Eurotiomycetes</taxon>
        <taxon>Eurotiomycetidae</taxon>
        <taxon>Eurotiales</taxon>
        <taxon>Aspergillaceae</taxon>
        <taxon>Aspergillus</taxon>
        <taxon>Aspergillus subgen. Nidulantes</taxon>
    </lineage>
</organism>
<dbReference type="PANTHER" id="PTHR24198:SF165">
    <property type="entry name" value="ANKYRIN REPEAT-CONTAINING PROTEIN-RELATED"/>
    <property type="match status" value="1"/>
</dbReference>
<dbReference type="PROSITE" id="PS50088">
    <property type="entry name" value="ANK_REPEAT"/>
    <property type="match status" value="1"/>
</dbReference>
<keyword evidence="1" id="KW-0677">Repeat</keyword>
<evidence type="ECO:0000313" key="4">
    <source>
        <dbReference type="EMBL" id="KAL2786364.1"/>
    </source>
</evidence>